<dbReference type="GO" id="GO:0005886">
    <property type="term" value="C:plasma membrane"/>
    <property type="evidence" value="ECO:0007669"/>
    <property type="project" value="UniProtKB-SubCell"/>
</dbReference>
<feature type="domain" description="Cadherin" evidence="4">
    <location>
        <begin position="169"/>
        <end position="275"/>
    </location>
</feature>
<evidence type="ECO:0000256" key="1">
    <source>
        <dbReference type="ARBA" id="ARBA00022692"/>
    </source>
</evidence>
<keyword evidence="1" id="KW-0812">Transmembrane</keyword>
<dbReference type="Proteomes" id="UP001155660">
    <property type="component" value="Chromosome B1"/>
</dbReference>
<reference evidence="5" key="1">
    <citation type="submission" date="2025-08" db="UniProtKB">
        <authorList>
            <consortium name="RefSeq"/>
        </authorList>
    </citation>
    <scope>IDENTIFICATION</scope>
    <source>
        <tissue evidence="5">Muscle</tissue>
    </source>
</reference>
<dbReference type="GO" id="GO:0007156">
    <property type="term" value="P:homophilic cell adhesion via plasma membrane adhesion molecules"/>
    <property type="evidence" value="ECO:0007669"/>
    <property type="project" value="InterPro"/>
</dbReference>
<dbReference type="RefSeq" id="XP_042573257.1">
    <property type="nucleotide sequence ID" value="XM_042717323.1"/>
</dbReference>
<dbReference type="PANTHER" id="PTHR24026">
    <property type="entry name" value="FAT ATYPICAL CADHERIN-RELATED"/>
    <property type="match status" value="1"/>
</dbReference>
<dbReference type="SMART" id="SM00112">
    <property type="entry name" value="CA"/>
    <property type="match status" value="2"/>
</dbReference>
<dbReference type="PANTHER" id="PTHR24026:SF126">
    <property type="entry name" value="PROTOCADHERIN FAT 4"/>
    <property type="match status" value="1"/>
</dbReference>
<gene>
    <name evidence="5" type="primary">LOC122135984</name>
</gene>
<evidence type="ECO:0000256" key="3">
    <source>
        <dbReference type="PROSITE-ProRule" id="PRU00043"/>
    </source>
</evidence>
<name>A0A9Q9VXY9_CYPCA</name>
<keyword evidence="3" id="KW-0106">Calcium</keyword>
<dbReference type="InterPro" id="IPR002126">
    <property type="entry name" value="Cadherin-like_dom"/>
</dbReference>
<sequence length="284" mass="31165">MLSFCSFSEDSSMVALDAESGDITLTSDLSEVTEDTLLNLTAIATDHGTPAQSDEAKVLIHFKIDGLAFESSSYNFTIKENEPEATIVGKLKALTWSPLVTVSYNMKSHEDVFSVDGEGTIKALRPLDKEAEEWYILTVEAVDSRTPPNTAETMVSVQVENVNEAPVFDAVIYEAQIPSNSPYKFPIVKVQASDPDVGESSKLQYSLLEHCPVLDVDANTGKLYVLDVSGFGDSMFTLQVKATDELGLFTTTTVMIKVRESASDNFVVIPKKPMFKLKKMIPKK</sequence>
<dbReference type="GeneID" id="122135984"/>
<dbReference type="CDD" id="cd11304">
    <property type="entry name" value="Cadherin_repeat"/>
    <property type="match status" value="3"/>
</dbReference>
<keyword evidence="2" id="KW-1133">Transmembrane helix</keyword>
<protein>
    <submittedName>
        <fullName evidence="5">Cadherin EGF LAG seven-pass G-type receptor 3-like</fullName>
    </submittedName>
</protein>
<dbReference type="KEGG" id="ccar:122135984"/>
<accession>A0A9Q9VXY9</accession>
<evidence type="ECO:0000313" key="5">
    <source>
        <dbReference type="RefSeq" id="XP_042573257.1"/>
    </source>
</evidence>
<feature type="domain" description="Cadherin" evidence="4">
    <location>
        <begin position="70"/>
        <end position="168"/>
    </location>
</feature>
<organism evidence="5">
    <name type="scientific">Cyprinus carpio</name>
    <name type="common">Common carp</name>
    <dbReference type="NCBI Taxonomy" id="7962"/>
    <lineage>
        <taxon>Eukaryota</taxon>
        <taxon>Metazoa</taxon>
        <taxon>Chordata</taxon>
        <taxon>Craniata</taxon>
        <taxon>Vertebrata</taxon>
        <taxon>Euteleostomi</taxon>
        <taxon>Actinopterygii</taxon>
        <taxon>Neopterygii</taxon>
        <taxon>Teleostei</taxon>
        <taxon>Ostariophysi</taxon>
        <taxon>Cypriniformes</taxon>
        <taxon>Cyprinidae</taxon>
        <taxon>Cyprininae</taxon>
        <taxon>Cyprinus</taxon>
    </lineage>
</organism>
<dbReference type="GO" id="GO:0005509">
    <property type="term" value="F:calcium ion binding"/>
    <property type="evidence" value="ECO:0007669"/>
    <property type="project" value="UniProtKB-UniRule"/>
</dbReference>
<evidence type="ECO:0000259" key="4">
    <source>
        <dbReference type="PROSITE" id="PS50268"/>
    </source>
</evidence>
<evidence type="ECO:0000256" key="2">
    <source>
        <dbReference type="ARBA" id="ARBA00022989"/>
    </source>
</evidence>
<dbReference type="AlphaFoldDB" id="A0A9Q9VXY9"/>
<dbReference type="Pfam" id="PF00028">
    <property type="entry name" value="Cadherin"/>
    <property type="match status" value="2"/>
</dbReference>
<keyword evidence="2" id="KW-0472">Membrane</keyword>
<proteinExistence type="predicted"/>
<dbReference type="PROSITE" id="PS50268">
    <property type="entry name" value="CADHERIN_2"/>
    <property type="match status" value="2"/>
</dbReference>